<protein>
    <submittedName>
        <fullName evidence="2">GNAT family N-acetyltransferase</fullName>
    </submittedName>
</protein>
<dbReference type="SUPFAM" id="SSF55729">
    <property type="entry name" value="Acyl-CoA N-acyltransferases (Nat)"/>
    <property type="match status" value="1"/>
</dbReference>
<dbReference type="RefSeq" id="WP_366289845.1">
    <property type="nucleotide sequence ID" value="NZ_CP159992.1"/>
</dbReference>
<gene>
    <name evidence="2" type="ORF">ABXS70_18480</name>
</gene>
<dbReference type="CDD" id="cd04301">
    <property type="entry name" value="NAT_SF"/>
    <property type="match status" value="1"/>
</dbReference>
<feature type="domain" description="N-acetyltransferase" evidence="1">
    <location>
        <begin position="2"/>
        <end position="157"/>
    </location>
</feature>
<dbReference type="Gene3D" id="3.40.630.30">
    <property type="match status" value="1"/>
</dbReference>
<dbReference type="PANTHER" id="PTHR43617">
    <property type="entry name" value="L-AMINO ACID N-ACETYLTRANSFERASE"/>
    <property type="match status" value="1"/>
</dbReference>
<dbReference type="InterPro" id="IPR050276">
    <property type="entry name" value="MshD_Acetyltransferase"/>
</dbReference>
<dbReference type="GO" id="GO:0016747">
    <property type="term" value="F:acyltransferase activity, transferring groups other than amino-acyl groups"/>
    <property type="evidence" value="ECO:0007669"/>
    <property type="project" value="InterPro"/>
</dbReference>
<dbReference type="AlphaFoldDB" id="A0AAU8NAW7"/>
<organism evidence="2">
    <name type="scientific">Paenibacillus sp. AN1007</name>
    <dbReference type="NCBI Taxonomy" id="3151385"/>
    <lineage>
        <taxon>Bacteria</taxon>
        <taxon>Bacillati</taxon>
        <taxon>Bacillota</taxon>
        <taxon>Bacilli</taxon>
        <taxon>Bacillales</taxon>
        <taxon>Paenibacillaceae</taxon>
        <taxon>Paenibacillus</taxon>
    </lineage>
</organism>
<proteinExistence type="predicted"/>
<dbReference type="EMBL" id="CP159992">
    <property type="protein sequence ID" value="XCP93215.1"/>
    <property type="molecule type" value="Genomic_DNA"/>
</dbReference>
<dbReference type="InterPro" id="IPR016181">
    <property type="entry name" value="Acyl_CoA_acyltransferase"/>
</dbReference>
<name>A0AAU8NAW7_9BACL</name>
<dbReference type="Pfam" id="PF00583">
    <property type="entry name" value="Acetyltransf_1"/>
    <property type="match status" value="1"/>
</dbReference>
<evidence type="ECO:0000259" key="1">
    <source>
        <dbReference type="PROSITE" id="PS51186"/>
    </source>
</evidence>
<dbReference type="PROSITE" id="PS51186">
    <property type="entry name" value="GNAT"/>
    <property type="match status" value="1"/>
</dbReference>
<accession>A0AAU8NAW7</accession>
<reference evidence="2" key="1">
    <citation type="submission" date="2024-05" db="EMBL/GenBank/DDBJ databases">
        <title>Draft genome assemblies of 36 bacteria isolated from hibernating arctic ground squirrels.</title>
        <authorList>
            <person name="McKee H."/>
            <person name="Mullen L."/>
            <person name="Drown D.M."/>
            <person name="Duddleston K.N."/>
        </authorList>
    </citation>
    <scope>NUCLEOTIDE SEQUENCE</scope>
    <source>
        <strain evidence="2">AN1007</strain>
    </source>
</reference>
<sequence length="157" mass="18006">MIQLKTITNENFDECIRLDLEDEQWKYVAANMYSIAGAYVAITNNDFIPMLYAIYNEEAMVGFIAMSYERDARGDYFYDIYRFMIDKRYQKKGYGKQALTAAVEILKSQPQGKASVAKIIYTKDNVVAKKLYEAVGFIDTGKTNEDGDIIAHFPLEN</sequence>
<evidence type="ECO:0000313" key="2">
    <source>
        <dbReference type="EMBL" id="XCP93215.1"/>
    </source>
</evidence>
<dbReference type="InterPro" id="IPR000182">
    <property type="entry name" value="GNAT_dom"/>
</dbReference>